<evidence type="ECO:0000313" key="2">
    <source>
        <dbReference type="EMBL" id="QFR22418.1"/>
    </source>
</evidence>
<dbReference type="GO" id="GO:0008643">
    <property type="term" value="P:carbohydrate transport"/>
    <property type="evidence" value="ECO:0007669"/>
    <property type="project" value="InterPro"/>
</dbReference>
<dbReference type="InterPro" id="IPR001927">
    <property type="entry name" value="Na/Gal_symport"/>
</dbReference>
<dbReference type="GO" id="GO:0006814">
    <property type="term" value="P:sodium ion transport"/>
    <property type="evidence" value="ECO:0007669"/>
    <property type="project" value="InterPro"/>
</dbReference>
<proteinExistence type="predicted"/>
<organism evidence="2 3">
    <name type="scientific">Schleiferilactobacillus harbinensis</name>
    <dbReference type="NCBI Taxonomy" id="304207"/>
    <lineage>
        <taxon>Bacteria</taxon>
        <taxon>Bacillati</taxon>
        <taxon>Bacillota</taxon>
        <taxon>Bacilli</taxon>
        <taxon>Lactobacillales</taxon>
        <taxon>Lactobacillaceae</taxon>
        <taxon>Schleiferilactobacillus</taxon>
    </lineage>
</organism>
<dbReference type="GO" id="GO:0015293">
    <property type="term" value="F:symporter activity"/>
    <property type="evidence" value="ECO:0007669"/>
    <property type="project" value="InterPro"/>
</dbReference>
<dbReference type="InterPro" id="IPR036259">
    <property type="entry name" value="MFS_trans_sf"/>
</dbReference>
<gene>
    <name evidence="2" type="ORF">D1010_02560</name>
</gene>
<sequence length="476" mass="52537">MDHSAPDLEANNPFTWKEQLGYAMGDIGNGFGFQLVSNYLMIYATNAIGIAPWITAILLPVPKLVGAFSDVFVGRMADNGALHADGRFIPWMRKWRYPLLLAMVLLFLPFISSWSIIARSLYLFVFYIAWNIFYSAVNIPYGSLASVATPVVAHRDKLSNARGLGSSIGGLLVGYILPLLAYTTIIRDGKPVKVVSGQHFMWIAIVFAVLAWAAYEITIRLCKERIRVDKSEQPKVDFLKLLKSLFTSRAMTAIVVAALILILSSVLTGSINTYLYTDYFRDNVTLAYAQVMGSLTSIVLAPFAPAITRRFGKREACGVALLSSSALYLIMYFLHITNPWVFVVFLFFSQLGSGLFNLMVWSFITDVIDDQQVRTHTREDGTVYSAYSFARKIGQAAAASLGGLTLAWTGYQAAQNGVGVAQTAGTLSRIYTASTVIPAITYLIIALILLFWYPLSKKQLLANQTELAGRRAQGIE</sequence>
<dbReference type="SUPFAM" id="SSF103473">
    <property type="entry name" value="MFS general substrate transporter"/>
    <property type="match status" value="1"/>
</dbReference>
<dbReference type="EMBL" id="CP045143">
    <property type="protein sequence ID" value="QFR22418.1"/>
    <property type="molecule type" value="Genomic_DNA"/>
</dbReference>
<evidence type="ECO:0000256" key="1">
    <source>
        <dbReference type="ARBA" id="ARBA00022597"/>
    </source>
</evidence>
<keyword evidence="1" id="KW-0762">Sugar transport</keyword>
<accession>A0A510TYP0</accession>
<dbReference type="Pfam" id="PF13347">
    <property type="entry name" value="MFS_2"/>
    <property type="match status" value="1"/>
</dbReference>
<dbReference type="InterPro" id="IPR039672">
    <property type="entry name" value="MFS_2"/>
</dbReference>
<dbReference type="PANTHER" id="PTHR11328">
    <property type="entry name" value="MAJOR FACILITATOR SUPERFAMILY DOMAIN-CONTAINING PROTEIN"/>
    <property type="match status" value="1"/>
</dbReference>
<dbReference type="KEGG" id="lhb:D1010_02560"/>
<reference evidence="2 3" key="1">
    <citation type="submission" date="2019-10" db="EMBL/GenBank/DDBJ databases">
        <title>The completed genome of Lactobacillus harbinensis M1.</title>
        <authorList>
            <person name="Zheng Y."/>
        </authorList>
    </citation>
    <scope>NUCLEOTIDE SEQUENCE [LARGE SCALE GENOMIC DNA]</scope>
    <source>
        <strain evidence="2 3">M1</strain>
    </source>
</reference>
<keyword evidence="1" id="KW-0813">Transport</keyword>
<dbReference type="NCBIfam" id="TIGR00792">
    <property type="entry name" value="gph"/>
    <property type="match status" value="1"/>
</dbReference>
<dbReference type="Proteomes" id="UP000326779">
    <property type="component" value="Chromosome"/>
</dbReference>
<dbReference type="PANTHER" id="PTHR11328:SF24">
    <property type="entry name" value="MAJOR FACILITATOR SUPERFAMILY (MFS) PROFILE DOMAIN-CONTAINING PROTEIN"/>
    <property type="match status" value="1"/>
</dbReference>
<dbReference type="Gene3D" id="1.20.1250.20">
    <property type="entry name" value="MFS general substrate transporter like domains"/>
    <property type="match status" value="2"/>
</dbReference>
<dbReference type="AlphaFoldDB" id="A0A510TYP0"/>
<dbReference type="GO" id="GO:0005886">
    <property type="term" value="C:plasma membrane"/>
    <property type="evidence" value="ECO:0007669"/>
    <property type="project" value="TreeGrafter"/>
</dbReference>
<evidence type="ECO:0000313" key="3">
    <source>
        <dbReference type="Proteomes" id="UP000326779"/>
    </source>
</evidence>
<dbReference type="RefSeq" id="WP_146995403.1">
    <property type="nucleotide sequence ID" value="NZ_BJTX01000091.1"/>
</dbReference>
<protein>
    <submittedName>
        <fullName evidence="2">MFS transporter</fullName>
    </submittedName>
</protein>
<name>A0A510TYP0_9LACO</name>